<dbReference type="Pfam" id="PF03372">
    <property type="entry name" value="Exo_endo_phos"/>
    <property type="match status" value="1"/>
</dbReference>
<dbReference type="Gene3D" id="2.60.40.10">
    <property type="entry name" value="Immunoglobulins"/>
    <property type="match status" value="1"/>
</dbReference>
<dbReference type="SUPFAM" id="SSF56219">
    <property type="entry name" value="DNase I-like"/>
    <property type="match status" value="1"/>
</dbReference>
<evidence type="ECO:0000256" key="1">
    <source>
        <dbReference type="SAM" id="MobiDB-lite"/>
    </source>
</evidence>
<dbReference type="Proteomes" id="UP001459204">
    <property type="component" value="Unassembled WGS sequence"/>
</dbReference>
<feature type="domain" description="LTD" evidence="3">
    <location>
        <begin position="11"/>
        <end position="142"/>
    </location>
</feature>
<name>A0ABU9IV14_9GAMM</name>
<dbReference type="CDD" id="cd04486">
    <property type="entry name" value="YhcR_OBF_like"/>
    <property type="match status" value="1"/>
</dbReference>
<dbReference type="InterPro" id="IPR047589">
    <property type="entry name" value="DUF11_rpt"/>
</dbReference>
<dbReference type="RefSeq" id="WP_341724011.1">
    <property type="nucleotide sequence ID" value="NZ_JBBWWT010000001.1"/>
</dbReference>
<feature type="chain" id="PRO_5046474034" evidence="2">
    <location>
        <begin position="18"/>
        <end position="1071"/>
    </location>
</feature>
<dbReference type="EMBL" id="JBBWWT010000001">
    <property type="protein sequence ID" value="MEL1262807.1"/>
    <property type="molecule type" value="Genomic_DNA"/>
</dbReference>
<protein>
    <submittedName>
        <fullName evidence="4">Lamin tail domain-containing protein</fullName>
    </submittedName>
</protein>
<keyword evidence="5" id="KW-1185">Reference proteome</keyword>
<evidence type="ECO:0000313" key="4">
    <source>
        <dbReference type="EMBL" id="MEL1262807.1"/>
    </source>
</evidence>
<reference evidence="4 5" key="1">
    <citation type="submission" date="2024-04" db="EMBL/GenBank/DDBJ databases">
        <title>Draft genome sequence of Pseudoxanthomonas putridarboris WD12.</title>
        <authorList>
            <person name="Oh J."/>
        </authorList>
    </citation>
    <scope>NUCLEOTIDE SEQUENCE [LARGE SCALE GENOMIC DNA]</scope>
    <source>
        <strain evidence="4 5">WD12</strain>
    </source>
</reference>
<dbReference type="NCBIfam" id="TIGR01451">
    <property type="entry name" value="B_ant_repeat"/>
    <property type="match status" value="1"/>
</dbReference>
<feature type="region of interest" description="Disordered" evidence="1">
    <location>
        <begin position="1048"/>
        <end position="1071"/>
    </location>
</feature>
<organism evidence="4 5">
    <name type="scientific">Pseudoxanthomonas putridarboris</name>
    <dbReference type="NCBI Taxonomy" id="752605"/>
    <lineage>
        <taxon>Bacteria</taxon>
        <taxon>Pseudomonadati</taxon>
        <taxon>Pseudomonadota</taxon>
        <taxon>Gammaproteobacteria</taxon>
        <taxon>Lysobacterales</taxon>
        <taxon>Lysobacteraceae</taxon>
        <taxon>Pseudoxanthomonas</taxon>
    </lineage>
</organism>
<dbReference type="InterPro" id="IPR005135">
    <property type="entry name" value="Endo/exonuclease/phosphatase"/>
</dbReference>
<accession>A0ABU9IV14</accession>
<dbReference type="PANTHER" id="PTHR42834:SF1">
    <property type="entry name" value="ENDONUCLEASE_EXONUCLEASE_PHOSPHATASE FAMILY PROTEIN (AFU_ORTHOLOGUE AFUA_3G09210)"/>
    <property type="match status" value="1"/>
</dbReference>
<dbReference type="InterPro" id="IPR001434">
    <property type="entry name" value="OmcB-like_DUF11"/>
</dbReference>
<dbReference type="Gene3D" id="3.60.10.10">
    <property type="entry name" value="Endonuclease/exonuclease/phosphatase"/>
    <property type="match status" value="1"/>
</dbReference>
<dbReference type="SUPFAM" id="SSF74853">
    <property type="entry name" value="Lamin A/C globular tail domain"/>
    <property type="match status" value="1"/>
</dbReference>
<proteinExistence type="predicted"/>
<evidence type="ECO:0000259" key="3">
    <source>
        <dbReference type="PROSITE" id="PS51841"/>
    </source>
</evidence>
<feature type="compositionally biased region" description="Basic and acidic residues" evidence="1">
    <location>
        <begin position="1062"/>
        <end position="1071"/>
    </location>
</feature>
<keyword evidence="2" id="KW-0732">Signal</keyword>
<dbReference type="Pfam" id="PF01345">
    <property type="entry name" value="DUF11"/>
    <property type="match status" value="2"/>
</dbReference>
<dbReference type="Pfam" id="PF00932">
    <property type="entry name" value="LTD"/>
    <property type="match status" value="1"/>
</dbReference>
<gene>
    <name evidence="4" type="ORF">AAD027_00260</name>
</gene>
<dbReference type="InterPro" id="IPR036415">
    <property type="entry name" value="Lamin_tail_dom_sf"/>
</dbReference>
<dbReference type="InterPro" id="IPR013783">
    <property type="entry name" value="Ig-like_fold"/>
</dbReference>
<dbReference type="InterPro" id="IPR036691">
    <property type="entry name" value="Endo/exonu/phosph_ase_sf"/>
</dbReference>
<feature type="region of interest" description="Disordered" evidence="1">
    <location>
        <begin position="165"/>
        <end position="198"/>
    </location>
</feature>
<dbReference type="PROSITE" id="PS51841">
    <property type="entry name" value="LTD"/>
    <property type="match status" value="1"/>
</dbReference>
<dbReference type="InterPro" id="IPR001322">
    <property type="entry name" value="Lamin_tail_dom"/>
</dbReference>
<evidence type="ECO:0000256" key="2">
    <source>
        <dbReference type="SAM" id="SignalP"/>
    </source>
</evidence>
<evidence type="ECO:0000313" key="5">
    <source>
        <dbReference type="Proteomes" id="UP001459204"/>
    </source>
</evidence>
<sequence>MLFSLAILFASATSAQAQVVISQIYGGGGNAGATLKNDFIELRNNGSAPVSLDGWSVQYASSAGSSWSRTNLAGSIAPGGFYLIQQAQGAGGTIDLPPPDATGTIAMAATAGKVALVNTTTALTGTCPLAETIVVDFVGFGSAANCFEGAAPTATLSNTTAALRHGDGSVDTDNNNADFAIGAPNPRNSGAEPPEPPEPPVALTIPQIQGSGLASPHVDKRVITEGIVTAVKFNNGFFLQAANDDGDPATSEGIFVFTSSAPPATAAVGNRVRVTGTVAEFVPASNPHQLAITEIVTPTVELLETGVALPAAVELSAAELAPDALPGTLERLEGMRVSVAQATVVAASGGSLNEANATASGDGVFHVTLPGVPRPFRETGIGVMDTIDIPAGKDPPRFDTNQERLMVRSRGQVGALPISVDVGASVAGLVGVLDYFAGTWALLPDAATPPSVSGGLLPRAANDPDYDEVTIGSFNLLRLFDEVNDGNGAVTLTPQALDKRLAKASLAICDFLKAPDILGVVEVENVRVLQLLSERIDATCPRRPGYAPYLEPGNDVGGINVGFLVSTRAIAGGTPRVEVLDVAQFGKATTLANPDGSTSLLNDRPPLRLRARVHQDTAGSYPVTVIVNHLRSLNGINDTPPGSNGWATGGERIRVKRGTQAAYLAGLVQQMQQANPDEKIVLVGDFNAFEFSDGYVDVMGIIRGDAAAPDQVLTWIDSPLGTPLIDGSQLIADPAERYSYVFEGSAQTLDHVLVNEALVMDANLRVEHARINADFGVDNFGDASLAVRSSDHDPVRLSIRVPGFARADLSVTAAADRSTASVGDTVRYTASVRNAGPGSAAPAAVAFVFAAELSPVMTGIAPGWSCAAPVHATGTTRTTCTTASLAVGAEAAFAFQAVVPASAAGTALGLGVSAHSPVLDPANGDNTASVPVQVAALPTKKADLSVKLAGGALPLLRGTIATLLVPVRNAGPDAAEQVKVLLTSNVEARYAAVAAPSGWSCSRVQDTAEGSAAECTRRGAMSRGTQTLAFAMVVPGKPKRGTEFEFEAAVSSDTPDPNPGNNRDRLVQRIR</sequence>
<comment type="caution">
    <text evidence="4">The sequence shown here is derived from an EMBL/GenBank/DDBJ whole genome shotgun (WGS) entry which is preliminary data.</text>
</comment>
<feature type="signal peptide" evidence="2">
    <location>
        <begin position="1"/>
        <end position="17"/>
    </location>
</feature>
<feature type="compositionally biased region" description="Polar residues" evidence="1">
    <location>
        <begin position="1051"/>
        <end position="1061"/>
    </location>
</feature>
<dbReference type="PANTHER" id="PTHR42834">
    <property type="entry name" value="ENDONUCLEASE/EXONUCLEASE/PHOSPHATASE FAMILY PROTEIN (AFU_ORTHOLOGUE AFUA_3G09210)"/>
    <property type="match status" value="1"/>
</dbReference>